<comment type="caution">
    <text evidence="2">The sequence shown here is derived from an EMBL/GenBank/DDBJ whole genome shotgun (WGS) entry which is preliminary data.</text>
</comment>
<dbReference type="RefSeq" id="WP_100732666.1">
    <property type="nucleotide sequence ID" value="NZ_MKXG01000050.1"/>
</dbReference>
<organism evidence="2 3">
    <name type="scientific">Lactobacillus crispatus</name>
    <dbReference type="NCBI Taxonomy" id="47770"/>
    <lineage>
        <taxon>Bacteria</taxon>
        <taxon>Bacillati</taxon>
        <taxon>Bacillota</taxon>
        <taxon>Bacilli</taxon>
        <taxon>Lactobacillales</taxon>
        <taxon>Lactobacillaceae</taxon>
        <taxon>Lactobacillus</taxon>
    </lineage>
</organism>
<gene>
    <name evidence="2" type="ORF">BHU41_11435</name>
</gene>
<name>A0A2M9WNX9_9LACO</name>
<feature type="compositionally biased region" description="Basic and acidic residues" evidence="1">
    <location>
        <begin position="107"/>
        <end position="118"/>
    </location>
</feature>
<evidence type="ECO:0000256" key="1">
    <source>
        <dbReference type="SAM" id="MobiDB-lite"/>
    </source>
</evidence>
<sequence>MTAYLKITDGLKRSLGYLDEDDSLDEGLKNRMSNALTAAENYVQGAIGTDLDDFYTSEENKPLYTLVCNALAASYVQNPVSITSGAVVTVDVVTNAVIGQLRGRYAKELEDQNGKDTESEQTDSEN</sequence>
<dbReference type="EMBL" id="MKXG01000050">
    <property type="protein sequence ID" value="PJZ17102.1"/>
    <property type="molecule type" value="Genomic_DNA"/>
</dbReference>
<proteinExistence type="predicted"/>
<dbReference type="CDD" id="cd08054">
    <property type="entry name" value="gp6"/>
    <property type="match status" value="1"/>
</dbReference>
<evidence type="ECO:0000313" key="3">
    <source>
        <dbReference type="Proteomes" id="UP000231914"/>
    </source>
</evidence>
<accession>A0A2M9WNX9</accession>
<dbReference type="Proteomes" id="UP000231914">
    <property type="component" value="Unassembled WGS sequence"/>
</dbReference>
<dbReference type="AlphaFoldDB" id="A0A2M9WNX9"/>
<evidence type="ECO:0000313" key="2">
    <source>
        <dbReference type="EMBL" id="PJZ17102.1"/>
    </source>
</evidence>
<protein>
    <submittedName>
        <fullName evidence="2">DNA packaging protein</fullName>
    </submittedName>
</protein>
<reference evidence="2 3" key="1">
    <citation type="submission" date="2016-10" db="EMBL/GenBank/DDBJ databases">
        <title>WGS of isloates from the oral cavity of healthy individuals.</title>
        <authorList>
            <person name="Sharma S."/>
            <person name="Pal V.K."/>
            <person name="Patil P.B."/>
            <person name="Korpole S."/>
            <person name="Grover V."/>
        </authorList>
    </citation>
    <scope>NUCLEOTIDE SEQUENCE [LARGE SCALE GENOMIC DNA]</scope>
    <source>
        <strain evidence="2 3">DISK12</strain>
    </source>
</reference>
<feature type="region of interest" description="Disordered" evidence="1">
    <location>
        <begin position="107"/>
        <end position="126"/>
    </location>
</feature>